<keyword evidence="3" id="KW-1185">Reference proteome</keyword>
<dbReference type="PROSITE" id="PS51257">
    <property type="entry name" value="PROKAR_LIPOPROTEIN"/>
    <property type="match status" value="1"/>
</dbReference>
<proteinExistence type="predicted"/>
<evidence type="ECO:0000313" key="3">
    <source>
        <dbReference type="Proteomes" id="UP000322917"/>
    </source>
</evidence>
<dbReference type="EMBL" id="FQZD01000006">
    <property type="protein sequence ID" value="SHI66293.1"/>
    <property type="molecule type" value="Genomic_DNA"/>
</dbReference>
<accession>A0A1M6CZJ6</accession>
<dbReference type="Proteomes" id="UP000322917">
    <property type="component" value="Unassembled WGS sequence"/>
</dbReference>
<protein>
    <submittedName>
        <fullName evidence="2">Uncharacterized protein</fullName>
    </submittedName>
</protein>
<gene>
    <name evidence="2" type="ORF">SAMN02745170_00791</name>
</gene>
<organism evidence="2 3">
    <name type="scientific">Propionispora hippei DSM 15287</name>
    <dbReference type="NCBI Taxonomy" id="1123003"/>
    <lineage>
        <taxon>Bacteria</taxon>
        <taxon>Bacillati</taxon>
        <taxon>Bacillota</taxon>
        <taxon>Negativicutes</taxon>
        <taxon>Selenomonadales</taxon>
        <taxon>Sporomusaceae</taxon>
        <taxon>Propionispora</taxon>
    </lineage>
</organism>
<name>A0A1M6CZJ6_9FIRM</name>
<feature type="signal peptide" evidence="1">
    <location>
        <begin position="1"/>
        <end position="23"/>
    </location>
</feature>
<feature type="chain" id="PRO_5012635612" evidence="1">
    <location>
        <begin position="24"/>
        <end position="54"/>
    </location>
</feature>
<sequence>MSLKVVVLMVLFLLVLLTSACWAEENPFANVAEPKDVIDKAFAGRKLDPLEGMG</sequence>
<dbReference type="AlphaFoldDB" id="A0A1M6CZJ6"/>
<evidence type="ECO:0000256" key="1">
    <source>
        <dbReference type="SAM" id="SignalP"/>
    </source>
</evidence>
<reference evidence="2 3" key="1">
    <citation type="submission" date="2016-11" db="EMBL/GenBank/DDBJ databases">
        <authorList>
            <person name="Varghese N."/>
            <person name="Submissions S."/>
        </authorList>
    </citation>
    <scope>NUCLEOTIDE SEQUENCE [LARGE SCALE GENOMIC DNA]</scope>
    <source>
        <strain evidence="2 3">DSM 15287</strain>
    </source>
</reference>
<evidence type="ECO:0000313" key="2">
    <source>
        <dbReference type="EMBL" id="SHI66293.1"/>
    </source>
</evidence>
<keyword evidence="1" id="KW-0732">Signal</keyword>